<evidence type="ECO:0000259" key="1">
    <source>
        <dbReference type="PROSITE" id="PS50405"/>
    </source>
</evidence>
<accession>A0ABM6I632</accession>
<dbReference type="EMBL" id="CP019630">
    <property type="protein sequence ID" value="AQQ05822.1"/>
    <property type="molecule type" value="Genomic_DNA"/>
</dbReference>
<name>A0ABM6I632_9HYPH</name>
<dbReference type="Proteomes" id="UP000188174">
    <property type="component" value="Chromosome"/>
</dbReference>
<gene>
    <name evidence="2" type="ORF">B0E33_21475</name>
</gene>
<dbReference type="Gene3D" id="1.20.1050.10">
    <property type="match status" value="1"/>
</dbReference>
<organism evidence="2 3">
    <name type="scientific">Roseibium algicola</name>
    <dbReference type="NCBI Taxonomy" id="2857014"/>
    <lineage>
        <taxon>Bacteria</taxon>
        <taxon>Pseudomonadati</taxon>
        <taxon>Pseudomonadota</taxon>
        <taxon>Alphaproteobacteria</taxon>
        <taxon>Hyphomicrobiales</taxon>
        <taxon>Stappiaceae</taxon>
        <taxon>Roseibium</taxon>
    </lineage>
</organism>
<dbReference type="InterPro" id="IPR004046">
    <property type="entry name" value="GST_C"/>
</dbReference>
<dbReference type="Pfam" id="PF00043">
    <property type="entry name" value="GST_C"/>
    <property type="match status" value="1"/>
</dbReference>
<evidence type="ECO:0000313" key="3">
    <source>
        <dbReference type="Proteomes" id="UP000188174"/>
    </source>
</evidence>
<evidence type="ECO:0000313" key="2">
    <source>
        <dbReference type="EMBL" id="AQQ05822.1"/>
    </source>
</evidence>
<protein>
    <recommendedName>
        <fullName evidence="1">GST C-terminal domain-containing protein</fullName>
    </recommendedName>
</protein>
<reference evidence="2 3" key="1">
    <citation type="submission" date="2017-02" db="EMBL/GenBank/DDBJ databases">
        <authorList>
            <person name="Jeong S."/>
        </authorList>
    </citation>
    <scope>NUCLEOTIDE SEQUENCE [LARGE SCALE GENOMIC DNA]</scope>
    <source>
        <strain evidence="2 3">RMAR6-6</strain>
    </source>
</reference>
<feature type="domain" description="GST C-terminal" evidence="1">
    <location>
        <begin position="1"/>
        <end position="85"/>
    </location>
</feature>
<keyword evidence="3" id="KW-1185">Reference proteome</keyword>
<proteinExistence type="predicted"/>
<dbReference type="InterPro" id="IPR010987">
    <property type="entry name" value="Glutathione-S-Trfase_C-like"/>
</dbReference>
<sequence length="85" mass="9141">MGAAQTAMAGTSAFFDIHLEGRAYMFGDRVTVTDFAVGALSALALNPQSRMPLEGHANIIAWYQRLEAVPSWSITAPARLMEAAE</sequence>
<dbReference type="PROSITE" id="PS50405">
    <property type="entry name" value="GST_CTER"/>
    <property type="match status" value="1"/>
</dbReference>
<dbReference type="SUPFAM" id="SSF47616">
    <property type="entry name" value="GST C-terminal domain-like"/>
    <property type="match status" value="1"/>
</dbReference>
<dbReference type="InterPro" id="IPR036282">
    <property type="entry name" value="Glutathione-S-Trfase_C_sf"/>
</dbReference>